<evidence type="ECO:0000313" key="2">
    <source>
        <dbReference type="Proteomes" id="UP001515683"/>
    </source>
</evidence>
<evidence type="ECO:0000313" key="1">
    <source>
        <dbReference type="EMBL" id="NIF23571.1"/>
    </source>
</evidence>
<dbReference type="Proteomes" id="UP001515683">
    <property type="component" value="Unassembled WGS sequence"/>
</dbReference>
<name>A0ABX0RDY3_9GAMM</name>
<dbReference type="RefSeq" id="WP_167016923.1">
    <property type="nucleotide sequence ID" value="NZ_VWXF01000009.1"/>
</dbReference>
<organism evidence="1 2">
    <name type="scientific">Candidatus Pantoea multigeneris</name>
    <dbReference type="NCBI Taxonomy" id="2608357"/>
    <lineage>
        <taxon>Bacteria</taxon>
        <taxon>Pseudomonadati</taxon>
        <taxon>Pseudomonadota</taxon>
        <taxon>Gammaproteobacteria</taxon>
        <taxon>Enterobacterales</taxon>
        <taxon>Erwiniaceae</taxon>
        <taxon>Pantoea</taxon>
    </lineage>
</organism>
<proteinExistence type="predicted"/>
<comment type="caution">
    <text evidence="1">The sequence shown here is derived from an EMBL/GenBank/DDBJ whole genome shotgun (WGS) entry which is preliminary data.</text>
</comment>
<protein>
    <submittedName>
        <fullName evidence="1">Uncharacterized protein</fullName>
    </submittedName>
</protein>
<sequence length="465" mass="53783">MVMDHAPSIELDENNTEIGATESERYLSKLARKTFLNFWSYSNPYTDENKGSELCDFMVVFGNDILLFSDKHCKYPEIKSNETAWYRWYRSAINKSVRQLSGAASFIKKFPNRIFIDPECTKPFPIPIPPSEKLKIHLIAVTRGSAEACAKYFGGGSSSSLVINTEIEEKGHKENPFMIGWPLGRNKFVHVLDELTLDILLKELDTASDFVNYLTKKEKYLSAKDTDFFICGEEELLAHYLMHPLEDHQGFSFPPLPTNNKRVFIEEGAWRNFCGSDAYSSWKKFNEISYEWDRLIESQISHIKQDSAAVLKNSDVLINDIQAHELVLRSMADEGRATRQVLASNYHQIRNNKTTDKRIVRTIIIPNRPNRAYILLILKFDHEVEYYEYRDIRRALLVGFCRACRLRVEGIDEVIGIASEQFDCSLITQDFIRMNFEGELTQEEKENEVEALRSAGIWKESWTCI</sequence>
<accession>A0ABX0RDY3</accession>
<reference evidence="1 2" key="1">
    <citation type="journal article" date="2019" name="bioRxiv">
        <title>Bacteria contribute to plant secondary compound degradation in a generalist herbivore system.</title>
        <authorList>
            <person name="Francoeur C.B."/>
            <person name="Khadempour L."/>
            <person name="Moreira-Soto R.D."/>
            <person name="Gotting K."/>
            <person name="Book A.J."/>
            <person name="Pinto-Tomas A.A."/>
            <person name="Keefover-Ring K."/>
            <person name="Currie C.R."/>
        </authorList>
    </citation>
    <scope>NUCLEOTIDE SEQUENCE [LARGE SCALE GENOMIC DNA]</scope>
    <source>
        <strain evidence="1">Acro-835</strain>
    </source>
</reference>
<gene>
    <name evidence="1" type="ORF">F3J40_18495</name>
</gene>
<dbReference type="EMBL" id="VWXF01000009">
    <property type="protein sequence ID" value="NIF23571.1"/>
    <property type="molecule type" value="Genomic_DNA"/>
</dbReference>
<keyword evidence="2" id="KW-1185">Reference proteome</keyword>